<gene>
    <name evidence="1" type="ORF">L1987_86943</name>
</gene>
<keyword evidence="2" id="KW-1185">Reference proteome</keyword>
<sequence length="148" mass="17402">MSKPEREADKQEVIVQLFEQSLPLEDEGVFQNNLTPPLPLAWEKWRQIHMKKRQTKMNTMFQLQSWMKDLQLRVQLWMKDLQLTVPLPLQMSYQHLHDTCLFTTHATSNELPTYFPAMKLVGDGNSKGLNWKFMIFLFLVVVALVAAR</sequence>
<accession>A0ACB8Y0U1</accession>
<dbReference type="EMBL" id="CM042046">
    <property type="protein sequence ID" value="KAI3677318.1"/>
    <property type="molecule type" value="Genomic_DNA"/>
</dbReference>
<evidence type="ECO:0000313" key="2">
    <source>
        <dbReference type="Proteomes" id="UP001056120"/>
    </source>
</evidence>
<organism evidence="1 2">
    <name type="scientific">Smallanthus sonchifolius</name>
    <dbReference type="NCBI Taxonomy" id="185202"/>
    <lineage>
        <taxon>Eukaryota</taxon>
        <taxon>Viridiplantae</taxon>
        <taxon>Streptophyta</taxon>
        <taxon>Embryophyta</taxon>
        <taxon>Tracheophyta</taxon>
        <taxon>Spermatophyta</taxon>
        <taxon>Magnoliopsida</taxon>
        <taxon>eudicotyledons</taxon>
        <taxon>Gunneridae</taxon>
        <taxon>Pentapetalae</taxon>
        <taxon>asterids</taxon>
        <taxon>campanulids</taxon>
        <taxon>Asterales</taxon>
        <taxon>Asteraceae</taxon>
        <taxon>Asteroideae</taxon>
        <taxon>Heliantheae alliance</taxon>
        <taxon>Millerieae</taxon>
        <taxon>Smallanthus</taxon>
    </lineage>
</organism>
<dbReference type="Proteomes" id="UP001056120">
    <property type="component" value="Linkage Group LG29"/>
</dbReference>
<name>A0ACB8Y0U1_9ASTR</name>
<reference evidence="1 2" key="2">
    <citation type="journal article" date="2022" name="Mol. Ecol. Resour.">
        <title>The genomes of chicory, endive, great burdock and yacon provide insights into Asteraceae paleo-polyploidization history and plant inulin production.</title>
        <authorList>
            <person name="Fan W."/>
            <person name="Wang S."/>
            <person name="Wang H."/>
            <person name="Wang A."/>
            <person name="Jiang F."/>
            <person name="Liu H."/>
            <person name="Zhao H."/>
            <person name="Xu D."/>
            <person name="Zhang Y."/>
        </authorList>
    </citation>
    <scope>NUCLEOTIDE SEQUENCE [LARGE SCALE GENOMIC DNA]</scope>
    <source>
        <strain evidence="2">cv. Yunnan</strain>
        <tissue evidence="1">Leaves</tissue>
    </source>
</reference>
<proteinExistence type="predicted"/>
<evidence type="ECO:0000313" key="1">
    <source>
        <dbReference type="EMBL" id="KAI3677318.1"/>
    </source>
</evidence>
<reference evidence="2" key="1">
    <citation type="journal article" date="2022" name="Mol. Ecol. Resour.">
        <title>The genomes of chicory, endive, great burdock and yacon provide insights into Asteraceae palaeo-polyploidization history and plant inulin production.</title>
        <authorList>
            <person name="Fan W."/>
            <person name="Wang S."/>
            <person name="Wang H."/>
            <person name="Wang A."/>
            <person name="Jiang F."/>
            <person name="Liu H."/>
            <person name="Zhao H."/>
            <person name="Xu D."/>
            <person name="Zhang Y."/>
        </authorList>
    </citation>
    <scope>NUCLEOTIDE SEQUENCE [LARGE SCALE GENOMIC DNA]</scope>
    <source>
        <strain evidence="2">cv. Yunnan</strain>
    </source>
</reference>
<comment type="caution">
    <text evidence="1">The sequence shown here is derived from an EMBL/GenBank/DDBJ whole genome shotgun (WGS) entry which is preliminary data.</text>
</comment>
<protein>
    <submittedName>
        <fullName evidence="1">Uncharacterized protein</fullName>
    </submittedName>
</protein>